<feature type="region of interest" description="Disordered" evidence="1">
    <location>
        <begin position="122"/>
        <end position="150"/>
    </location>
</feature>
<keyword evidence="3" id="KW-1185">Reference proteome</keyword>
<dbReference type="EMBL" id="AP023086">
    <property type="protein sequence ID" value="BCD99586.1"/>
    <property type="molecule type" value="Genomic_DNA"/>
</dbReference>
<organism evidence="2 3">
    <name type="scientific">Marinagarivorans cellulosilyticus</name>
    <dbReference type="NCBI Taxonomy" id="2721545"/>
    <lineage>
        <taxon>Bacteria</taxon>
        <taxon>Pseudomonadati</taxon>
        <taxon>Pseudomonadota</taxon>
        <taxon>Gammaproteobacteria</taxon>
        <taxon>Cellvibrionales</taxon>
        <taxon>Cellvibrionaceae</taxon>
        <taxon>Marinagarivorans</taxon>
    </lineage>
</organism>
<gene>
    <name evidence="2" type="ORF">MARGE09_P3788</name>
</gene>
<reference evidence="2 3" key="1">
    <citation type="journal article" date="2022" name="IScience">
        <title>An ultrasensitive nanofiber-based assay for enzymatic hydrolysis and deep-sea microbial degradation of cellulose.</title>
        <authorList>
            <person name="Tsudome M."/>
            <person name="Tachioka M."/>
            <person name="Miyazaki M."/>
            <person name="Uchimura K."/>
            <person name="Tsuda M."/>
            <person name="Takaki Y."/>
            <person name="Deguchi S."/>
        </authorList>
    </citation>
    <scope>NUCLEOTIDE SEQUENCE [LARGE SCALE GENOMIC DNA]</scope>
    <source>
        <strain evidence="2 3">GE09</strain>
    </source>
</reference>
<evidence type="ECO:0000313" key="2">
    <source>
        <dbReference type="EMBL" id="BCD99586.1"/>
    </source>
</evidence>
<name>A0AAN2BM03_9GAMM</name>
<dbReference type="AlphaFoldDB" id="A0AAN2BM03"/>
<evidence type="ECO:0000313" key="3">
    <source>
        <dbReference type="Proteomes" id="UP001320119"/>
    </source>
</evidence>
<protein>
    <submittedName>
        <fullName evidence="2">Uncharacterized protein</fullName>
    </submittedName>
</protein>
<proteinExistence type="predicted"/>
<accession>A0AAN2BM03</accession>
<evidence type="ECO:0000256" key="1">
    <source>
        <dbReference type="SAM" id="MobiDB-lite"/>
    </source>
</evidence>
<dbReference type="Proteomes" id="UP001320119">
    <property type="component" value="Chromosome"/>
</dbReference>
<dbReference type="KEGG" id="marq:MARGE09_P3788"/>
<sequence length="377" mass="41709">MPIPTLKAHQIDYSRFILFHPNANGDNGRPVFIDPELIVRFMELVDISDALGRDLAGEIITKLKAVAGGATSDSNLSNASQHRDYFVSQNVYVTYTILQSSPISKKSAVYITDLERALKTEAQGGPGLYNTSSSAQRGRDWKPNPSTDTTMPTTLGAIGALKPNAQAETSVDNTAVAFGRYLAAKDMKRLGGEYSLFYTPSYVIDQYGKWIGAAQKTGKEKGSPKALAQLMLNTENNLWSQTTHRFCWYVFGDGAKQLLTALGDYHAQQKHSLGRHHEFVFIDPKVPLGQLKSQLQQVGIELTPDMVKLESNDLATKMHVIADSSDTYQNFLRAPEKQQQLDKVVTAAKEQFSKRTPNIYFVDIVKGLEQSLSGGWI</sequence>
<dbReference type="RefSeq" id="WP_236984852.1">
    <property type="nucleotide sequence ID" value="NZ_AP023086.1"/>
</dbReference>